<proteinExistence type="predicted"/>
<organism evidence="4 5">
    <name type="scientific">Nocardia nova</name>
    <dbReference type="NCBI Taxonomy" id="37330"/>
    <lineage>
        <taxon>Bacteria</taxon>
        <taxon>Bacillati</taxon>
        <taxon>Actinomycetota</taxon>
        <taxon>Actinomycetes</taxon>
        <taxon>Mycobacteriales</taxon>
        <taxon>Nocardiaceae</taxon>
        <taxon>Nocardia</taxon>
    </lineage>
</organism>
<comment type="caution">
    <text evidence="4">The sequence shown here is derived from an EMBL/GenBank/DDBJ whole genome shotgun (WGS) entry which is preliminary data.</text>
</comment>
<dbReference type="SUPFAM" id="SSF51412">
    <property type="entry name" value="Inosine monophosphate dehydrogenase (IMPDH)"/>
    <property type="match status" value="1"/>
</dbReference>
<dbReference type="EMBL" id="PSZC01000018">
    <property type="protein sequence ID" value="PPJ35805.1"/>
    <property type="molecule type" value="Genomic_DNA"/>
</dbReference>
<evidence type="ECO:0000256" key="2">
    <source>
        <dbReference type="ARBA" id="ARBA00022643"/>
    </source>
</evidence>
<keyword evidence="1" id="KW-0285">Flavoprotein</keyword>
<dbReference type="PANTHER" id="PTHR32332">
    <property type="entry name" value="2-NITROPROPANE DIOXYGENASE"/>
    <property type="match status" value="1"/>
</dbReference>
<evidence type="ECO:0000256" key="1">
    <source>
        <dbReference type="ARBA" id="ARBA00022630"/>
    </source>
</evidence>
<gene>
    <name evidence="4" type="ORF">C5E45_23605</name>
</gene>
<dbReference type="AlphaFoldDB" id="A0A2S6AKP7"/>
<protein>
    <submittedName>
        <fullName evidence="4">Nitronate monooxygenase</fullName>
    </submittedName>
</protein>
<dbReference type="GO" id="GO:0018580">
    <property type="term" value="F:nitronate monooxygenase activity"/>
    <property type="evidence" value="ECO:0007669"/>
    <property type="project" value="InterPro"/>
</dbReference>
<keyword evidence="3" id="KW-0560">Oxidoreductase</keyword>
<evidence type="ECO:0000256" key="3">
    <source>
        <dbReference type="ARBA" id="ARBA00023002"/>
    </source>
</evidence>
<evidence type="ECO:0000313" key="5">
    <source>
        <dbReference type="Proteomes" id="UP000239874"/>
    </source>
</evidence>
<name>A0A2S6AKP7_9NOCA</name>
<dbReference type="RefSeq" id="WP_104380346.1">
    <property type="nucleotide sequence ID" value="NZ_PSZC01000018.1"/>
</dbReference>
<dbReference type="Pfam" id="PF03060">
    <property type="entry name" value="NMO"/>
    <property type="match status" value="1"/>
</dbReference>
<keyword evidence="4" id="KW-0503">Monooxygenase</keyword>
<dbReference type="InterPro" id="IPR004136">
    <property type="entry name" value="NMO"/>
</dbReference>
<sequence length="327" mass="34067">MDLLDRLRLDVPVAQAGMGGGIASGRLAAAVAAAGGLGTIGMMPPVELRAAIARVREQAPERAVVVNLLMPFARRHHVRACLDARVDAVVVAFGGDAALVGELQDAGIFVLTMVGTEEQTRTAVAWGVDGLIAQGREAGGHLVGTVPALDFLPRAVALAEGRPVLLAGGVAVAADTASALAAGAAAVVAGSRFLLTNESGAHPEYQRRILDARTTLETTIFGLGWPARHRVVPNSVTDRWCREDGAVRRVPALINASSGPMARLTPERLNGAVLRLQRPWLPLFSPIAPLEGEPAAWVDRAALYAGDSALRMNEVIPAKQAVAELAA</sequence>
<dbReference type="CDD" id="cd04730">
    <property type="entry name" value="NPD_like"/>
    <property type="match status" value="1"/>
</dbReference>
<evidence type="ECO:0000313" key="4">
    <source>
        <dbReference type="EMBL" id="PPJ35805.1"/>
    </source>
</evidence>
<accession>A0A2S6AKP7</accession>
<dbReference type="Gene3D" id="3.20.20.70">
    <property type="entry name" value="Aldolase class I"/>
    <property type="match status" value="1"/>
</dbReference>
<dbReference type="Proteomes" id="UP000239874">
    <property type="component" value="Unassembled WGS sequence"/>
</dbReference>
<keyword evidence="2" id="KW-0288">FMN</keyword>
<reference evidence="4 5" key="1">
    <citation type="submission" date="2018-02" db="EMBL/GenBank/DDBJ databases">
        <title>8 Nocardia nova and 1 Nocardia cyriacigeorgica strain used for evolution to TMP-SMX.</title>
        <authorList>
            <person name="Mehta H."/>
            <person name="Weng J."/>
            <person name="Shamoo Y."/>
        </authorList>
    </citation>
    <scope>NUCLEOTIDE SEQUENCE [LARGE SCALE GENOMIC DNA]</scope>
    <source>
        <strain evidence="4 5">MDA3139</strain>
    </source>
</reference>
<dbReference type="InterPro" id="IPR013785">
    <property type="entry name" value="Aldolase_TIM"/>
</dbReference>